<dbReference type="EMBL" id="WOWK01000007">
    <property type="protein sequence ID" value="KAF0330380.1"/>
    <property type="molecule type" value="Genomic_DNA"/>
</dbReference>
<dbReference type="GO" id="GO:0102559">
    <property type="term" value="F:peptide chain release factor N(5)-glutamine methyltransferase activity"/>
    <property type="evidence" value="ECO:0007669"/>
    <property type="project" value="UniProtKB-EC"/>
</dbReference>
<feature type="region of interest" description="Disordered" evidence="6">
    <location>
        <begin position="24"/>
        <end position="82"/>
    </location>
</feature>
<feature type="compositionally biased region" description="Polar residues" evidence="6">
    <location>
        <begin position="210"/>
        <end position="228"/>
    </location>
</feature>
<dbReference type="PANTHER" id="PTHR18895:SF74">
    <property type="entry name" value="MTRF1L RELEASE FACTOR GLUTAMINE METHYLTRANSFERASE"/>
    <property type="match status" value="1"/>
</dbReference>
<evidence type="ECO:0000313" key="9">
    <source>
        <dbReference type="Proteomes" id="UP000434172"/>
    </source>
</evidence>
<dbReference type="CDD" id="cd02440">
    <property type="entry name" value="AdoMet_MTases"/>
    <property type="match status" value="1"/>
</dbReference>
<keyword evidence="4" id="KW-0949">S-adenosyl-L-methionine</keyword>
<dbReference type="EC" id="2.1.1.297" evidence="1"/>
<feature type="compositionally biased region" description="Acidic residues" evidence="6">
    <location>
        <begin position="176"/>
        <end position="192"/>
    </location>
</feature>
<dbReference type="GO" id="GO:0003676">
    <property type="term" value="F:nucleic acid binding"/>
    <property type="evidence" value="ECO:0007669"/>
    <property type="project" value="InterPro"/>
</dbReference>
<dbReference type="GO" id="GO:0008483">
    <property type="term" value="F:transaminase activity"/>
    <property type="evidence" value="ECO:0007669"/>
    <property type="project" value="UniProtKB-KW"/>
</dbReference>
<evidence type="ECO:0000256" key="2">
    <source>
        <dbReference type="ARBA" id="ARBA00022603"/>
    </source>
</evidence>
<evidence type="ECO:0000256" key="1">
    <source>
        <dbReference type="ARBA" id="ARBA00012771"/>
    </source>
</evidence>
<organism evidence="8 9">
    <name type="scientific">Colletotrichum asianum</name>
    <dbReference type="NCBI Taxonomy" id="702518"/>
    <lineage>
        <taxon>Eukaryota</taxon>
        <taxon>Fungi</taxon>
        <taxon>Dikarya</taxon>
        <taxon>Ascomycota</taxon>
        <taxon>Pezizomycotina</taxon>
        <taxon>Sordariomycetes</taxon>
        <taxon>Hypocreomycetidae</taxon>
        <taxon>Glomerellales</taxon>
        <taxon>Glomerellaceae</taxon>
        <taxon>Colletotrichum</taxon>
        <taxon>Colletotrichum gloeosporioides species complex</taxon>
    </lineage>
</organism>
<evidence type="ECO:0000256" key="6">
    <source>
        <dbReference type="SAM" id="MobiDB-lite"/>
    </source>
</evidence>
<comment type="catalytic activity">
    <reaction evidence="5">
        <text>L-glutaminyl-[peptide chain release factor] + S-adenosyl-L-methionine = N(5)-methyl-L-glutaminyl-[peptide chain release factor] + S-adenosyl-L-homocysteine + H(+)</text>
        <dbReference type="Rhea" id="RHEA:42896"/>
        <dbReference type="Rhea" id="RHEA-COMP:10271"/>
        <dbReference type="Rhea" id="RHEA-COMP:10272"/>
        <dbReference type="ChEBI" id="CHEBI:15378"/>
        <dbReference type="ChEBI" id="CHEBI:30011"/>
        <dbReference type="ChEBI" id="CHEBI:57856"/>
        <dbReference type="ChEBI" id="CHEBI:59789"/>
        <dbReference type="ChEBI" id="CHEBI:61891"/>
        <dbReference type="EC" id="2.1.1.297"/>
    </reaction>
</comment>
<keyword evidence="2" id="KW-0489">Methyltransferase</keyword>
<dbReference type="GO" id="GO:0032259">
    <property type="term" value="P:methylation"/>
    <property type="evidence" value="ECO:0007669"/>
    <property type="project" value="UniProtKB-KW"/>
</dbReference>
<feature type="compositionally biased region" description="Acidic residues" evidence="6">
    <location>
        <begin position="386"/>
        <end position="403"/>
    </location>
</feature>
<feature type="compositionally biased region" description="Low complexity" evidence="6">
    <location>
        <begin position="154"/>
        <end position="164"/>
    </location>
</feature>
<dbReference type="AlphaFoldDB" id="A0A8H3WPH1"/>
<dbReference type="InterPro" id="IPR029063">
    <property type="entry name" value="SAM-dependent_MTases_sf"/>
</dbReference>
<feature type="compositionally biased region" description="Basic and acidic residues" evidence="6">
    <location>
        <begin position="442"/>
        <end position="451"/>
    </location>
</feature>
<evidence type="ECO:0000256" key="5">
    <source>
        <dbReference type="ARBA" id="ARBA00048391"/>
    </source>
</evidence>
<dbReference type="InterPro" id="IPR007848">
    <property type="entry name" value="Small_mtfrase_dom"/>
</dbReference>
<keyword evidence="9" id="KW-1185">Reference proteome</keyword>
<dbReference type="Gene3D" id="1.10.8.10">
    <property type="entry name" value="DNA helicase RuvA subunit, C-terminal domain"/>
    <property type="match status" value="1"/>
</dbReference>
<feature type="compositionally biased region" description="Polar residues" evidence="6">
    <location>
        <begin position="252"/>
        <end position="262"/>
    </location>
</feature>
<evidence type="ECO:0000259" key="7">
    <source>
        <dbReference type="Pfam" id="PF05175"/>
    </source>
</evidence>
<keyword evidence="3 8" id="KW-0808">Transferase</keyword>
<feature type="compositionally biased region" description="Acidic residues" evidence="6">
    <location>
        <begin position="413"/>
        <end position="441"/>
    </location>
</feature>
<comment type="caution">
    <text evidence="8">The sequence shown here is derived from an EMBL/GenBank/DDBJ whole genome shotgun (WGS) entry which is preliminary data.</text>
</comment>
<dbReference type="InterPro" id="IPR004556">
    <property type="entry name" value="HemK-like"/>
</dbReference>
<dbReference type="Pfam" id="PF05175">
    <property type="entry name" value="MTS"/>
    <property type="match status" value="1"/>
</dbReference>
<evidence type="ECO:0000256" key="3">
    <source>
        <dbReference type="ARBA" id="ARBA00022679"/>
    </source>
</evidence>
<feature type="domain" description="Methyltransferase small" evidence="7">
    <location>
        <begin position="627"/>
        <end position="722"/>
    </location>
</feature>
<accession>A0A8H3WPH1</accession>
<proteinExistence type="predicted"/>
<dbReference type="GO" id="GO:0005739">
    <property type="term" value="C:mitochondrion"/>
    <property type="evidence" value="ECO:0007669"/>
    <property type="project" value="TreeGrafter"/>
</dbReference>
<dbReference type="PANTHER" id="PTHR18895">
    <property type="entry name" value="HEMK METHYLTRANSFERASE"/>
    <property type="match status" value="1"/>
</dbReference>
<feature type="region of interest" description="Disordered" evidence="6">
    <location>
        <begin position="343"/>
        <end position="368"/>
    </location>
</feature>
<dbReference type="NCBIfam" id="TIGR00536">
    <property type="entry name" value="hemK_fam"/>
    <property type="match status" value="1"/>
</dbReference>
<gene>
    <name evidence="8" type="ORF">GQ607_002259</name>
</gene>
<evidence type="ECO:0000313" key="8">
    <source>
        <dbReference type="EMBL" id="KAF0330380.1"/>
    </source>
</evidence>
<dbReference type="InterPro" id="IPR002052">
    <property type="entry name" value="DNA_methylase_N6_adenine_CS"/>
</dbReference>
<evidence type="ECO:0000256" key="4">
    <source>
        <dbReference type="ARBA" id="ARBA00022691"/>
    </source>
</evidence>
<protein>
    <recommendedName>
        <fullName evidence="1">peptide chain release factor N(5)-glutamine methyltransferase</fullName>
        <ecNumber evidence="1">2.1.1.297</ecNumber>
    </recommendedName>
</protein>
<dbReference type="OrthoDB" id="269872at2759"/>
<feature type="compositionally biased region" description="Basic and acidic residues" evidence="6">
    <location>
        <begin position="350"/>
        <end position="368"/>
    </location>
</feature>
<dbReference type="Proteomes" id="UP000434172">
    <property type="component" value="Unassembled WGS sequence"/>
</dbReference>
<sequence length="861" mass="96874">MKDHARHGRKSNWTAQLSPYLKNLKIKSFMQSPKSPKSPKSPDSSTSPRSPRRQDSMDDSSFQIIHTPDRPERPVSRTAIPNDEQCMQFLMSLQRQEEHKRGGVKHGLKMWPYPDEVEESRRLRSVRVESVHLEEARLARTNSSGPAKVVEVGRSSTKSTTATRRSGHLPSPSVSDGEEADVHEVEEDEDVEPEPKMTVRMVPLSPPPTLSRNQSRLGQYTPRAQTSRWSDDSESLFSSRDVDSPCPARGTFRSSAEVSSPTMVDDDSAGPSSPSSPPLLTPVKDRPATPFTDPRLRSVSDPTTPPPSDHIVHQMSPESLPRKYSWRSSKETILNTGAPVSRFQSWLPEPRPKSSMREVESAQEQKPEIEIYGDWADYYFEDGNFWDEVDSDADGNGDEEADDEEKHHSGDEGPGDDEAEEAEQQVDGEGEDDEEEEEEDEQKTNHLEVDDEKVYPRYESFIKDYKNNVMNITVTETPVTAMSEWAHRPKAHYPSAIPLSGRERDDAAKSELLRSSEAHHRTLLPACRDIDSAVTELRWIREHVRETSNTRVPFGDGKQREEVVGRRRVARLCAKRGRGVPLQYVLGSQPFGRLDIRCRPGVLVPRAETEAYVMHLGEMIRGKRTDGVRVVDFCTGTGCIALGLYDALSKAEGTVDITGIDVSDVAVNLSRENLKRNVDRSVLVPPADRKSIVFRREDVFDDAAMQTIPPCDVLVSNPPYISSSVWTYGRGQMGYSVRKYEPKLALVPGAGLPVYDDCDHADVFYTRLLDVADWLKPKILLFEVGDLEQAVRVVRLVRRKAHTRLAKCELWRDWPDLTPEEDEAPELDVDGEVISVKGSGNVRSVFIRIEDYDTQTSLRGV</sequence>
<feature type="region of interest" description="Disordered" evidence="6">
    <location>
        <begin position="136"/>
        <end position="324"/>
    </location>
</feature>
<name>A0A8H3WPH1_9PEZI</name>
<dbReference type="PROSITE" id="PS00092">
    <property type="entry name" value="N6_MTASE"/>
    <property type="match status" value="1"/>
</dbReference>
<feature type="region of interest" description="Disordered" evidence="6">
    <location>
        <begin position="386"/>
        <end position="451"/>
    </location>
</feature>
<keyword evidence="8" id="KW-0032">Aminotransferase</keyword>
<dbReference type="SUPFAM" id="SSF53335">
    <property type="entry name" value="S-adenosyl-L-methionine-dependent methyltransferases"/>
    <property type="match status" value="1"/>
</dbReference>
<dbReference type="Gene3D" id="3.40.50.150">
    <property type="entry name" value="Vaccinia Virus protein VP39"/>
    <property type="match status" value="1"/>
</dbReference>
<dbReference type="InterPro" id="IPR050320">
    <property type="entry name" value="N5-glutamine_MTase"/>
</dbReference>
<reference evidence="8 9" key="1">
    <citation type="submission" date="2019-12" db="EMBL/GenBank/DDBJ databases">
        <title>A genome sequence resource for the geographically widespread anthracnose pathogen Colletotrichum asianum.</title>
        <authorList>
            <person name="Meng Y."/>
        </authorList>
    </citation>
    <scope>NUCLEOTIDE SEQUENCE [LARGE SCALE GENOMIC DNA]</scope>
    <source>
        <strain evidence="8 9">ICMP 18580</strain>
    </source>
</reference>